<keyword evidence="3" id="KW-0520">NAD</keyword>
<protein>
    <submittedName>
        <fullName evidence="4">4-hydroxythreonine-4-phosphate dehydrogenase</fullName>
    </submittedName>
</protein>
<reference evidence="4 5" key="1">
    <citation type="journal article" date="2023" name="Antonie Van Leeuwenhoek">
        <title>Mesoterricola silvestris gen. nov., sp. nov., Mesoterricola sediminis sp. nov., Geothrix oryzae sp. nov., Geothrix edaphica sp. nov., Geothrix rubra sp. nov., and Geothrix limicola sp. nov., six novel members of Acidobacteriota isolated from soils.</title>
        <authorList>
            <person name="Itoh H."/>
            <person name="Sugisawa Y."/>
            <person name="Mise K."/>
            <person name="Xu Z."/>
            <person name="Kuniyasu M."/>
            <person name="Ushijima N."/>
            <person name="Kawano K."/>
            <person name="Kobayashi E."/>
            <person name="Shiratori Y."/>
            <person name="Masuda Y."/>
            <person name="Senoo K."/>
        </authorList>
    </citation>
    <scope>NUCLEOTIDE SEQUENCE [LARGE SCALE GENOMIC DNA]</scope>
    <source>
        <strain evidence="4 5">Red803</strain>
    </source>
</reference>
<dbReference type="Pfam" id="PF04166">
    <property type="entry name" value="PdxA"/>
    <property type="match status" value="2"/>
</dbReference>
<dbReference type="InterPro" id="IPR005255">
    <property type="entry name" value="PdxA_fam"/>
</dbReference>
<keyword evidence="2" id="KW-0560">Oxidoreductase</keyword>
<evidence type="ECO:0000313" key="4">
    <source>
        <dbReference type="EMBL" id="GLH68966.1"/>
    </source>
</evidence>
<keyword evidence="1" id="KW-0479">Metal-binding</keyword>
<evidence type="ECO:0000256" key="3">
    <source>
        <dbReference type="ARBA" id="ARBA00023027"/>
    </source>
</evidence>
<dbReference type="PANTHER" id="PTHR30004:SF6">
    <property type="entry name" value="D-THREONATE 4-PHOSPHATE DEHYDROGENASE"/>
    <property type="match status" value="1"/>
</dbReference>
<dbReference type="Gene3D" id="3.40.718.10">
    <property type="entry name" value="Isopropylmalate Dehydrogenase"/>
    <property type="match status" value="2"/>
</dbReference>
<sequence>MVRRPRLAITLGDPCGIGPELLLRSLGTLEAWAEVVVLGARAGVDLLLEVPGRSVDWRWIDPPFPPPAGFEGTVAGLETRPRGEGREPGGRALWLDPTPGIAAADLTLGEGSPASGTATVEAIRAGAQVVLSGAADALVTLPMAKAAAHLAGHDIPGHTEFLQELAGSPLTRMAFVSPSLSVVLHTVHQSLRSVVENLDAEAVAETLAFTADRFIELTGKRDLRVALCALNPHAGENGAFGDEEAQLREAIALAEAAFMAFGDREGGPFQDVPSPFRGADARDRETLPALEMPAPGLEVTLPGPGLHPPRRQVPAFFGPLPSDSLFHRAAKGEFDVVVALYHDQGLIPVKVLEPERAVNLTLGLPFIRTSPDHGTAFDKAGRWISSPTNFQEAAALAVRLAGRAHGQPWQAELDRSGA</sequence>
<evidence type="ECO:0000313" key="5">
    <source>
        <dbReference type="Proteomes" id="UP001165089"/>
    </source>
</evidence>
<dbReference type="RefSeq" id="WP_285722656.1">
    <property type="nucleotide sequence ID" value="NZ_BSDD01000001.1"/>
</dbReference>
<name>A0ABQ5Q3S2_9BACT</name>
<evidence type="ECO:0000256" key="1">
    <source>
        <dbReference type="ARBA" id="ARBA00022723"/>
    </source>
</evidence>
<dbReference type="Proteomes" id="UP001165089">
    <property type="component" value="Unassembled WGS sequence"/>
</dbReference>
<gene>
    <name evidence="4" type="primary">pdxA</name>
    <name evidence="4" type="ORF">GETHPA_04990</name>
</gene>
<dbReference type="EMBL" id="BSDD01000001">
    <property type="protein sequence ID" value="GLH68966.1"/>
    <property type="molecule type" value="Genomic_DNA"/>
</dbReference>
<organism evidence="4 5">
    <name type="scientific">Geothrix rubra</name>
    <dbReference type="NCBI Taxonomy" id="2927977"/>
    <lineage>
        <taxon>Bacteria</taxon>
        <taxon>Pseudomonadati</taxon>
        <taxon>Acidobacteriota</taxon>
        <taxon>Holophagae</taxon>
        <taxon>Holophagales</taxon>
        <taxon>Holophagaceae</taxon>
        <taxon>Geothrix</taxon>
    </lineage>
</organism>
<evidence type="ECO:0000256" key="2">
    <source>
        <dbReference type="ARBA" id="ARBA00023002"/>
    </source>
</evidence>
<accession>A0ABQ5Q3S2</accession>
<proteinExistence type="predicted"/>
<comment type="caution">
    <text evidence="4">The sequence shown here is derived from an EMBL/GenBank/DDBJ whole genome shotgun (WGS) entry which is preliminary data.</text>
</comment>
<dbReference type="PANTHER" id="PTHR30004">
    <property type="entry name" value="4-HYDROXYTHREONINE-4-PHOSPHATE DEHYDROGENASE"/>
    <property type="match status" value="1"/>
</dbReference>
<keyword evidence="5" id="KW-1185">Reference proteome</keyword>
<dbReference type="SUPFAM" id="SSF53659">
    <property type="entry name" value="Isocitrate/Isopropylmalate dehydrogenase-like"/>
    <property type="match status" value="1"/>
</dbReference>